<evidence type="ECO:0000313" key="4">
    <source>
        <dbReference type="Proteomes" id="UP000489351"/>
    </source>
</evidence>
<feature type="compositionally biased region" description="Basic and acidic residues" evidence="1">
    <location>
        <begin position="1"/>
        <end position="13"/>
    </location>
</feature>
<dbReference type="InterPro" id="IPR019284">
    <property type="entry name" value="RP532"/>
</dbReference>
<accession>A0ABW9UVW9</accession>
<reference evidence="3 4" key="1">
    <citation type="submission" date="2019-11" db="EMBL/GenBank/DDBJ databases">
        <title>Green- and brown-colored morphotypes of Chlorobia in the stratified aquatic ecosystems of Kandalaksha Gulf (White Sea): A model for study of the accessory genome evolution.</title>
        <authorList>
            <person name="Grouzdev D.S."/>
        </authorList>
    </citation>
    <scope>NUCLEOTIDE SEQUENCE [LARGE SCALE GENOMIC DNA]</scope>
    <source>
        <strain evidence="3 4">ZM</strain>
    </source>
</reference>
<name>A0ABW9UVW9_CHLPH</name>
<organism evidence="3 4">
    <name type="scientific">Chlorobium phaeovibrioides</name>
    <dbReference type="NCBI Taxonomy" id="1094"/>
    <lineage>
        <taxon>Bacteria</taxon>
        <taxon>Pseudomonadati</taxon>
        <taxon>Chlorobiota</taxon>
        <taxon>Chlorobiia</taxon>
        <taxon>Chlorobiales</taxon>
        <taxon>Chlorobiaceae</taxon>
        <taxon>Chlorobium/Pelodictyon group</taxon>
        <taxon>Chlorobium</taxon>
    </lineage>
</organism>
<evidence type="ECO:0000256" key="2">
    <source>
        <dbReference type="SAM" id="Phobius"/>
    </source>
</evidence>
<dbReference type="Proteomes" id="UP000489351">
    <property type="component" value="Unassembled WGS sequence"/>
</dbReference>
<keyword evidence="2" id="KW-0812">Transmembrane</keyword>
<protein>
    <submittedName>
        <fullName evidence="3">DUF2335 domain-containing protein</fullName>
    </submittedName>
</protein>
<dbReference type="EMBL" id="WUBZ01000030">
    <property type="protein sequence ID" value="MWV54991.1"/>
    <property type="molecule type" value="Genomic_DNA"/>
</dbReference>
<keyword evidence="2" id="KW-0472">Membrane</keyword>
<proteinExistence type="predicted"/>
<comment type="caution">
    <text evidence="3">The sequence shown here is derived from an EMBL/GenBank/DDBJ whole genome shotgun (WGS) entry which is preliminary data.</text>
</comment>
<evidence type="ECO:0000313" key="3">
    <source>
        <dbReference type="EMBL" id="MWV54991.1"/>
    </source>
</evidence>
<dbReference type="RefSeq" id="WP_126343195.1">
    <property type="nucleotide sequence ID" value="NZ_CP041698.1"/>
</dbReference>
<gene>
    <name evidence="3" type="ORF">GJ685_07980</name>
</gene>
<keyword evidence="2" id="KW-1133">Transmembrane helix</keyword>
<feature type="transmembrane region" description="Helical" evidence="2">
    <location>
        <begin position="89"/>
        <end position="107"/>
    </location>
</feature>
<sequence>MPRDLPDNIHEESGSADGNRQDSGQVSLIRQEFAGPLPHPSVLAGYDDVVPGSAERILRMAEKQLEHRIDTESLLAREQMRQATRGQHYALFICSLALVIAAGLAFSGHEVTASIIGGLDLIGLAAVFIAGRVFVRSSGEAEPEASE</sequence>
<feature type="transmembrane region" description="Helical" evidence="2">
    <location>
        <begin position="113"/>
        <end position="135"/>
    </location>
</feature>
<feature type="region of interest" description="Disordered" evidence="1">
    <location>
        <begin position="1"/>
        <end position="23"/>
    </location>
</feature>
<dbReference type="Pfam" id="PF10097">
    <property type="entry name" value="DUF2335"/>
    <property type="match status" value="1"/>
</dbReference>
<evidence type="ECO:0000256" key="1">
    <source>
        <dbReference type="SAM" id="MobiDB-lite"/>
    </source>
</evidence>
<keyword evidence="4" id="KW-1185">Reference proteome</keyword>